<feature type="domain" description="CAAX prenyl protease 2/Lysostaphin resistance protein A-like" evidence="3">
    <location>
        <begin position="172"/>
        <end position="268"/>
    </location>
</feature>
<feature type="transmembrane region" description="Helical" evidence="2">
    <location>
        <begin position="265"/>
        <end position="284"/>
    </location>
</feature>
<gene>
    <name evidence="4" type="ORF">GCM10009799_05200</name>
</gene>
<feature type="transmembrane region" description="Helical" evidence="2">
    <location>
        <begin position="130"/>
        <end position="156"/>
    </location>
</feature>
<dbReference type="PANTHER" id="PTHR39430">
    <property type="entry name" value="MEMBRANE-ASSOCIATED PROTEASE-RELATED"/>
    <property type="match status" value="1"/>
</dbReference>
<organism evidence="4 5">
    <name type="scientific">Nocardiopsis rhodophaea</name>
    <dbReference type="NCBI Taxonomy" id="280238"/>
    <lineage>
        <taxon>Bacteria</taxon>
        <taxon>Bacillati</taxon>
        <taxon>Actinomycetota</taxon>
        <taxon>Actinomycetes</taxon>
        <taxon>Streptosporangiales</taxon>
        <taxon>Nocardiopsidaceae</taxon>
        <taxon>Nocardiopsis</taxon>
    </lineage>
</organism>
<dbReference type="PANTHER" id="PTHR39430:SF1">
    <property type="entry name" value="PROTEASE"/>
    <property type="match status" value="1"/>
</dbReference>
<feature type="transmembrane region" description="Helical" evidence="2">
    <location>
        <begin position="234"/>
        <end position="253"/>
    </location>
</feature>
<proteinExistence type="predicted"/>
<evidence type="ECO:0000256" key="1">
    <source>
        <dbReference type="SAM" id="MobiDB-lite"/>
    </source>
</evidence>
<feature type="region of interest" description="Disordered" evidence="1">
    <location>
        <begin position="1"/>
        <end position="24"/>
    </location>
</feature>
<accession>A0ABN2SBT4</accession>
<keyword evidence="2" id="KW-0472">Membrane</keyword>
<protein>
    <submittedName>
        <fullName evidence="4">Type II CAAX endopeptidase family protein</fullName>
    </submittedName>
</protein>
<dbReference type="Proteomes" id="UP001501585">
    <property type="component" value="Unassembled WGS sequence"/>
</dbReference>
<feature type="transmembrane region" description="Helical" evidence="2">
    <location>
        <begin position="88"/>
        <end position="109"/>
    </location>
</feature>
<evidence type="ECO:0000259" key="3">
    <source>
        <dbReference type="Pfam" id="PF02517"/>
    </source>
</evidence>
<sequence>MSERHAGPQAGGPSGGTGGARKDDDAGPWLWGLPPFARTAMWRAAPGHPRDGRPDLVWRVAAVFVAITLLWTAIGWTVRATVGPDYSLLSHGLSAVLTSLLVIPMVVLARRHLDRRPWSGLGLTRLSAGWRHLLLGMAVWLVPAGFGTAVCVALGWTEITTRASPPEVLASTALLAVLVLFYEAIPEELAFRGYLQRNLLTEMSPGGAVLVQAGLFCLFGSVVWAILGEQTVDVARSLILLAAGIVLGCIRVVSRNTWACVGFHLAFQVAAQILLTPAHGQFAVSDPLPLQLVAFGFLPFGLAVLLYQIFHPAPVNWRMPEPDRKP</sequence>
<feature type="compositionally biased region" description="Gly residues" evidence="1">
    <location>
        <begin position="9"/>
        <end position="19"/>
    </location>
</feature>
<dbReference type="InterPro" id="IPR003675">
    <property type="entry name" value="Rce1/LyrA-like_dom"/>
</dbReference>
<feature type="transmembrane region" description="Helical" evidence="2">
    <location>
        <begin position="206"/>
        <end position="228"/>
    </location>
</feature>
<dbReference type="EMBL" id="BAAAPC010000002">
    <property type="protein sequence ID" value="GAA1982958.1"/>
    <property type="molecule type" value="Genomic_DNA"/>
</dbReference>
<feature type="transmembrane region" description="Helical" evidence="2">
    <location>
        <begin position="56"/>
        <end position="76"/>
    </location>
</feature>
<keyword evidence="5" id="KW-1185">Reference proteome</keyword>
<dbReference type="RefSeq" id="WP_344099410.1">
    <property type="nucleotide sequence ID" value="NZ_BAAAPC010000002.1"/>
</dbReference>
<feature type="transmembrane region" description="Helical" evidence="2">
    <location>
        <begin position="290"/>
        <end position="310"/>
    </location>
</feature>
<name>A0ABN2SBT4_9ACTN</name>
<evidence type="ECO:0000256" key="2">
    <source>
        <dbReference type="SAM" id="Phobius"/>
    </source>
</evidence>
<keyword evidence="2" id="KW-1133">Transmembrane helix</keyword>
<keyword evidence="2" id="KW-0812">Transmembrane</keyword>
<evidence type="ECO:0000313" key="5">
    <source>
        <dbReference type="Proteomes" id="UP001501585"/>
    </source>
</evidence>
<evidence type="ECO:0000313" key="4">
    <source>
        <dbReference type="EMBL" id="GAA1982958.1"/>
    </source>
</evidence>
<feature type="transmembrane region" description="Helical" evidence="2">
    <location>
        <begin position="168"/>
        <end position="185"/>
    </location>
</feature>
<reference evidence="4 5" key="1">
    <citation type="journal article" date="2019" name="Int. J. Syst. Evol. Microbiol.">
        <title>The Global Catalogue of Microorganisms (GCM) 10K type strain sequencing project: providing services to taxonomists for standard genome sequencing and annotation.</title>
        <authorList>
            <consortium name="The Broad Institute Genomics Platform"/>
            <consortium name="The Broad Institute Genome Sequencing Center for Infectious Disease"/>
            <person name="Wu L."/>
            <person name="Ma J."/>
        </authorList>
    </citation>
    <scope>NUCLEOTIDE SEQUENCE [LARGE SCALE GENOMIC DNA]</scope>
    <source>
        <strain evidence="4 5">JCM 15313</strain>
    </source>
</reference>
<comment type="caution">
    <text evidence="4">The sequence shown here is derived from an EMBL/GenBank/DDBJ whole genome shotgun (WGS) entry which is preliminary data.</text>
</comment>
<dbReference type="Pfam" id="PF02517">
    <property type="entry name" value="Rce1-like"/>
    <property type="match status" value="1"/>
</dbReference>